<dbReference type="Gene3D" id="2.60.120.330">
    <property type="entry name" value="B-lactam Antibiotic, Isopenicillin N Synthase, Chain"/>
    <property type="match status" value="1"/>
</dbReference>
<organism evidence="7 8">
    <name type="scientific">Ganoderma sinense ZZ0214-1</name>
    <dbReference type="NCBI Taxonomy" id="1077348"/>
    <lineage>
        <taxon>Eukaryota</taxon>
        <taxon>Fungi</taxon>
        <taxon>Dikarya</taxon>
        <taxon>Basidiomycota</taxon>
        <taxon>Agaricomycotina</taxon>
        <taxon>Agaricomycetes</taxon>
        <taxon>Polyporales</taxon>
        <taxon>Polyporaceae</taxon>
        <taxon>Ganoderma</taxon>
    </lineage>
</organism>
<dbReference type="AlphaFoldDB" id="A0A2G8S4Y7"/>
<dbReference type="Pfam" id="PF03171">
    <property type="entry name" value="2OG-FeII_Oxy"/>
    <property type="match status" value="1"/>
</dbReference>
<reference evidence="7 8" key="1">
    <citation type="journal article" date="2015" name="Sci. Rep.">
        <title>Chromosome-level genome map provides insights into diverse defense mechanisms in the medicinal fungus Ganoderma sinense.</title>
        <authorList>
            <person name="Zhu Y."/>
            <person name="Xu J."/>
            <person name="Sun C."/>
            <person name="Zhou S."/>
            <person name="Xu H."/>
            <person name="Nelson D.R."/>
            <person name="Qian J."/>
            <person name="Song J."/>
            <person name="Luo H."/>
            <person name="Xiang L."/>
            <person name="Li Y."/>
            <person name="Xu Z."/>
            <person name="Ji A."/>
            <person name="Wang L."/>
            <person name="Lu S."/>
            <person name="Hayward A."/>
            <person name="Sun W."/>
            <person name="Li X."/>
            <person name="Schwartz D.C."/>
            <person name="Wang Y."/>
            <person name="Chen S."/>
        </authorList>
    </citation>
    <scope>NUCLEOTIDE SEQUENCE [LARGE SCALE GENOMIC DNA]</scope>
    <source>
        <strain evidence="7 8">ZZ0214-1</strain>
    </source>
</reference>
<dbReference type="STRING" id="1077348.A0A2G8S4Y7"/>
<feature type="domain" description="Non-haem dioxygenase N-terminal" evidence="6">
    <location>
        <begin position="27"/>
        <end position="122"/>
    </location>
</feature>
<dbReference type="InterPro" id="IPR026992">
    <property type="entry name" value="DIOX_N"/>
</dbReference>
<proteinExistence type="inferred from homology"/>
<dbReference type="GO" id="GO:0046872">
    <property type="term" value="F:metal ion binding"/>
    <property type="evidence" value="ECO:0007669"/>
    <property type="project" value="UniProtKB-KW"/>
</dbReference>
<evidence type="ECO:0008006" key="9">
    <source>
        <dbReference type="Google" id="ProtNLM"/>
    </source>
</evidence>
<dbReference type="InterPro" id="IPR027443">
    <property type="entry name" value="IPNS-like_sf"/>
</dbReference>
<keyword evidence="8" id="KW-1185">Reference proteome</keyword>
<evidence type="ECO:0000259" key="5">
    <source>
        <dbReference type="Pfam" id="PF03171"/>
    </source>
</evidence>
<evidence type="ECO:0000256" key="1">
    <source>
        <dbReference type="ARBA" id="ARBA00008056"/>
    </source>
</evidence>
<evidence type="ECO:0000256" key="3">
    <source>
        <dbReference type="ARBA" id="ARBA00023002"/>
    </source>
</evidence>
<dbReference type="GO" id="GO:0016491">
    <property type="term" value="F:oxidoreductase activity"/>
    <property type="evidence" value="ECO:0007669"/>
    <property type="project" value="UniProtKB-KW"/>
</dbReference>
<evidence type="ECO:0000259" key="6">
    <source>
        <dbReference type="Pfam" id="PF14226"/>
    </source>
</evidence>
<keyword evidence="3" id="KW-0560">Oxidoreductase</keyword>
<dbReference type="InterPro" id="IPR044861">
    <property type="entry name" value="IPNS-like_FE2OG_OXY"/>
</dbReference>
<evidence type="ECO:0000256" key="4">
    <source>
        <dbReference type="ARBA" id="ARBA00023004"/>
    </source>
</evidence>
<evidence type="ECO:0000313" key="7">
    <source>
        <dbReference type="EMBL" id="PIL28628.1"/>
    </source>
</evidence>
<dbReference type="OrthoDB" id="2757183at2759"/>
<accession>A0A2G8S4Y7</accession>
<dbReference type="Pfam" id="PF14226">
    <property type="entry name" value="DIOX_N"/>
    <property type="match status" value="1"/>
</dbReference>
<dbReference type="SUPFAM" id="SSF51197">
    <property type="entry name" value="Clavaminate synthase-like"/>
    <property type="match status" value="1"/>
</dbReference>
<sequence length="387" mass="43839">MSEQSIPQVAHYERAPETKEEIEYAVVPIIDFANVHTPEGRAQLAPQVRDAMRTYGFMCIVNHGLTQAQNDRMIDIADVPFSAVPADEQARFVTTTRELGEWKGYKPRQYWHVDNGVHDQIHHYMVVHPNFGQHHPGAVQPFLTEIHAFMEYNHFNVLHPVLQLLALGLELPEETFVEQHPFGAKGLTVLFAKYYPRTEEDELKTQNVWMKGHTDSGTITLLWSQPVIALQTLSPDGKWRFVKHVPNGIVWITYPPDLTSAEIALTAVHPTSIQIVNAGDAMEMLSGGYYKATIHRVFQPPPDQRGYTRLGLFYFAYSDGDVRLEPHGESPVLQRVGIVRRCKDEDAPTMAEFSSMRARTYGNLEAARKENGVSEQIVGGVVVRHYD</sequence>
<comment type="similarity">
    <text evidence="1">Belongs to the iron/ascorbate-dependent oxidoreductase family.</text>
</comment>
<evidence type="ECO:0000256" key="2">
    <source>
        <dbReference type="ARBA" id="ARBA00022723"/>
    </source>
</evidence>
<comment type="caution">
    <text evidence="7">The sequence shown here is derived from an EMBL/GenBank/DDBJ whole genome shotgun (WGS) entry which is preliminary data.</text>
</comment>
<keyword evidence="2" id="KW-0479">Metal-binding</keyword>
<keyword evidence="4" id="KW-0408">Iron</keyword>
<gene>
    <name evidence="7" type="ORF">GSI_08670</name>
</gene>
<protein>
    <recommendedName>
        <fullName evidence="9">Fe2OG dioxygenase domain-containing protein</fullName>
    </recommendedName>
</protein>
<dbReference type="EMBL" id="AYKW01000023">
    <property type="protein sequence ID" value="PIL28628.1"/>
    <property type="molecule type" value="Genomic_DNA"/>
</dbReference>
<evidence type="ECO:0000313" key="8">
    <source>
        <dbReference type="Proteomes" id="UP000230002"/>
    </source>
</evidence>
<feature type="domain" description="Isopenicillin N synthase-like Fe(2+) 2OG dioxygenase" evidence="5">
    <location>
        <begin position="189"/>
        <end position="301"/>
    </location>
</feature>
<dbReference type="PANTHER" id="PTHR10209:SF172">
    <property type="entry name" value="FE2OG DIOXYGENASE DOMAIN-CONTAINING PROTEIN"/>
    <property type="match status" value="1"/>
</dbReference>
<name>A0A2G8S4Y7_9APHY</name>
<dbReference type="PANTHER" id="PTHR10209">
    <property type="entry name" value="OXIDOREDUCTASE, 2OG-FE II OXYGENASE FAMILY PROTEIN"/>
    <property type="match status" value="1"/>
</dbReference>
<dbReference type="Proteomes" id="UP000230002">
    <property type="component" value="Unassembled WGS sequence"/>
</dbReference>